<keyword evidence="5" id="KW-1185">Reference proteome</keyword>
<keyword evidence="4" id="KW-0689">Ribosomal protein</keyword>
<dbReference type="EMBL" id="QUMS01000001">
    <property type="protein sequence ID" value="REG10689.1"/>
    <property type="molecule type" value="Genomic_DNA"/>
</dbReference>
<dbReference type="InterPro" id="IPR032528">
    <property type="entry name" value="Ribosom_S30AE_C"/>
</dbReference>
<dbReference type="CDD" id="cd00552">
    <property type="entry name" value="RaiA"/>
    <property type="match status" value="1"/>
</dbReference>
<comment type="function">
    <text evidence="2">Required for dimerization of active 70S ribosomes into 100S ribosomes in stationary phase; 100S ribosomes are translationally inactive and sometimes present during exponential growth.</text>
</comment>
<dbReference type="InterPro" id="IPR038416">
    <property type="entry name" value="Ribosom_S30AE_C_sf"/>
</dbReference>
<dbReference type="InterPro" id="IPR050574">
    <property type="entry name" value="HPF/YfiA_ribosome-assoc"/>
</dbReference>
<gene>
    <name evidence="2" type="primary">hpf</name>
    <name evidence="4" type="ORF">DFR64_0549</name>
</gene>
<dbReference type="OrthoDB" id="9794975at2"/>
<feature type="domain" description="Sigma 54 modulation/S30EA ribosomal protein C-terminal" evidence="3">
    <location>
        <begin position="124"/>
        <end position="179"/>
    </location>
</feature>
<proteinExistence type="inferred from homology"/>
<dbReference type="GO" id="GO:0043024">
    <property type="term" value="F:ribosomal small subunit binding"/>
    <property type="evidence" value="ECO:0007669"/>
    <property type="project" value="TreeGrafter"/>
</dbReference>
<dbReference type="InterPro" id="IPR036567">
    <property type="entry name" value="RHF-like"/>
</dbReference>
<dbReference type="GO" id="GO:0045900">
    <property type="term" value="P:negative regulation of translational elongation"/>
    <property type="evidence" value="ECO:0007669"/>
    <property type="project" value="TreeGrafter"/>
</dbReference>
<dbReference type="PANTHER" id="PTHR33231:SF1">
    <property type="entry name" value="30S RIBOSOMAL PROTEIN"/>
    <property type="match status" value="1"/>
</dbReference>
<keyword evidence="4" id="KW-0687">Ribonucleoprotein</keyword>
<protein>
    <recommendedName>
        <fullName evidence="2">Ribosome hibernation promoting factor</fullName>
        <shortName evidence="2">HPF</shortName>
    </recommendedName>
</protein>
<name>A0A347ZTU8_9CHLR</name>
<dbReference type="InterPro" id="IPR003489">
    <property type="entry name" value="RHF/RaiA"/>
</dbReference>
<dbReference type="InterPro" id="IPR034694">
    <property type="entry name" value="HPF_long/plastid"/>
</dbReference>
<dbReference type="Gene3D" id="3.30.160.100">
    <property type="entry name" value="Ribosome hibernation promotion factor-like"/>
    <property type="match status" value="1"/>
</dbReference>
<keyword evidence="1 2" id="KW-0810">Translation regulation</keyword>
<dbReference type="Proteomes" id="UP000256388">
    <property type="component" value="Unassembled WGS sequence"/>
</dbReference>
<evidence type="ECO:0000256" key="2">
    <source>
        <dbReference type="HAMAP-Rule" id="MF_00839"/>
    </source>
</evidence>
<keyword evidence="2" id="KW-0963">Cytoplasm</keyword>
<evidence type="ECO:0000259" key="3">
    <source>
        <dbReference type="Pfam" id="PF16321"/>
    </source>
</evidence>
<comment type="subcellular location">
    <subcellularLocation>
        <location evidence="2">Cytoplasm</location>
    </subcellularLocation>
</comment>
<sequence length="185" mass="21796">MNDKVDIFVKNMDLTDNLKEYIDKKIPRLERYLDQIDETRIDLAYVKTTREADCRFVAQITLRGRGFILRAEERAIEIKPAIDMVIDKIERQIERYKGKKYSNRPTSSMAEDIMMEEEEVEDVQPLIARRKTFTLAPMDEMEAIEQMNLLGHEDFFIFYNAQTSSINVLYKRRDGTYGIIQPKLG</sequence>
<evidence type="ECO:0000313" key="5">
    <source>
        <dbReference type="Proteomes" id="UP000256388"/>
    </source>
</evidence>
<dbReference type="PANTHER" id="PTHR33231">
    <property type="entry name" value="30S RIBOSOMAL PROTEIN"/>
    <property type="match status" value="1"/>
</dbReference>
<dbReference type="AlphaFoldDB" id="A0A347ZTU8"/>
<comment type="subunit">
    <text evidence="2">Interacts with 100S ribosomes.</text>
</comment>
<dbReference type="Gene3D" id="3.30.505.50">
    <property type="entry name" value="Sigma 54 modulation/S30EA ribosomal protein, C-terminal domain"/>
    <property type="match status" value="1"/>
</dbReference>
<organism evidence="4 5">
    <name type="scientific">Pelolinea submarina</name>
    <dbReference type="NCBI Taxonomy" id="913107"/>
    <lineage>
        <taxon>Bacteria</taxon>
        <taxon>Bacillati</taxon>
        <taxon>Chloroflexota</taxon>
        <taxon>Anaerolineae</taxon>
        <taxon>Anaerolineales</taxon>
        <taxon>Anaerolineaceae</taxon>
        <taxon>Pelolinea</taxon>
    </lineage>
</organism>
<dbReference type="RefSeq" id="WP_116223855.1">
    <property type="nucleotide sequence ID" value="NZ_AP018437.1"/>
</dbReference>
<reference evidence="4 5" key="1">
    <citation type="submission" date="2018-08" db="EMBL/GenBank/DDBJ databases">
        <title>Genomic Encyclopedia of Type Strains, Phase IV (KMG-IV): sequencing the most valuable type-strain genomes for metagenomic binning, comparative biology and taxonomic classification.</title>
        <authorList>
            <person name="Goeker M."/>
        </authorList>
    </citation>
    <scope>NUCLEOTIDE SEQUENCE [LARGE SCALE GENOMIC DNA]</scope>
    <source>
        <strain evidence="4 5">DSM 23923</strain>
    </source>
</reference>
<dbReference type="GO" id="GO:0022627">
    <property type="term" value="C:cytosolic small ribosomal subunit"/>
    <property type="evidence" value="ECO:0007669"/>
    <property type="project" value="TreeGrafter"/>
</dbReference>
<accession>A0A347ZTU8</accession>
<comment type="caution">
    <text evidence="4">The sequence shown here is derived from an EMBL/GenBank/DDBJ whole genome shotgun (WGS) entry which is preliminary data.</text>
</comment>
<dbReference type="SUPFAM" id="SSF69754">
    <property type="entry name" value="Ribosome binding protein Y (YfiA homologue)"/>
    <property type="match status" value="1"/>
</dbReference>
<dbReference type="NCBIfam" id="TIGR00741">
    <property type="entry name" value="yfiA"/>
    <property type="match status" value="1"/>
</dbReference>
<dbReference type="Pfam" id="PF16321">
    <property type="entry name" value="Ribosom_S30AE_C"/>
    <property type="match status" value="1"/>
</dbReference>
<dbReference type="Pfam" id="PF02482">
    <property type="entry name" value="Ribosomal_S30AE"/>
    <property type="match status" value="1"/>
</dbReference>
<evidence type="ECO:0000313" key="4">
    <source>
        <dbReference type="EMBL" id="REG10689.1"/>
    </source>
</evidence>
<comment type="similarity">
    <text evidence="2">Belongs to the HPF/YfiA ribosome-associated protein family. Long HPF subfamily.</text>
</comment>
<dbReference type="HAMAP" id="MF_00839">
    <property type="entry name" value="HPF"/>
    <property type="match status" value="1"/>
</dbReference>
<evidence type="ECO:0000256" key="1">
    <source>
        <dbReference type="ARBA" id="ARBA00022845"/>
    </source>
</evidence>